<evidence type="ECO:0000259" key="1">
    <source>
        <dbReference type="Pfam" id="PF09820"/>
    </source>
</evidence>
<dbReference type="Proteomes" id="UP001143981">
    <property type="component" value="Unassembled WGS sequence"/>
</dbReference>
<keyword evidence="3" id="KW-1185">Reference proteome</keyword>
<proteinExistence type="predicted"/>
<reference evidence="2" key="1">
    <citation type="submission" date="2022-07" db="EMBL/GenBank/DDBJ databases">
        <title>Phylogenomic reconstructions and comparative analyses of Kickxellomycotina fungi.</title>
        <authorList>
            <person name="Reynolds N.K."/>
            <person name="Stajich J.E."/>
            <person name="Barry K."/>
            <person name="Grigoriev I.V."/>
            <person name="Crous P."/>
            <person name="Smith M.E."/>
        </authorList>
    </citation>
    <scope>NUCLEOTIDE SEQUENCE</scope>
    <source>
        <strain evidence="2">BCRC 34381</strain>
    </source>
</reference>
<accession>A0A9W8CQK4</accession>
<feature type="domain" description="AAA-ATPase-like" evidence="1">
    <location>
        <begin position="19"/>
        <end position="70"/>
    </location>
</feature>
<sequence length="106" mass="11613">TGGSLTKVTGQRFKAGGGFLEISDGGGFIVDKSLLCKAFLECEDDVVRVYLPRRFGKSFNLGVLAAFFNVVTVNDCPKDTEVPTLDLARKQRECRFASSLLKQNHP</sequence>
<gene>
    <name evidence="2" type="ORF">LPJ61_006195</name>
</gene>
<evidence type="ECO:0000313" key="3">
    <source>
        <dbReference type="Proteomes" id="UP001143981"/>
    </source>
</evidence>
<feature type="non-terminal residue" evidence="2">
    <location>
        <position position="106"/>
    </location>
</feature>
<protein>
    <recommendedName>
        <fullName evidence="1">AAA-ATPase-like domain-containing protein</fullName>
    </recommendedName>
</protein>
<comment type="caution">
    <text evidence="2">The sequence shown here is derived from an EMBL/GenBank/DDBJ whole genome shotgun (WGS) entry which is preliminary data.</text>
</comment>
<dbReference type="AlphaFoldDB" id="A0A9W8CQK4"/>
<dbReference type="Pfam" id="PF09820">
    <property type="entry name" value="AAA-ATPase_like"/>
    <property type="match status" value="1"/>
</dbReference>
<feature type="non-terminal residue" evidence="2">
    <location>
        <position position="1"/>
    </location>
</feature>
<evidence type="ECO:0000313" key="2">
    <source>
        <dbReference type="EMBL" id="KAJ1720208.1"/>
    </source>
</evidence>
<dbReference type="InterPro" id="IPR018631">
    <property type="entry name" value="AAA-ATPase-like_dom"/>
</dbReference>
<name>A0A9W8CQK4_9FUNG</name>
<dbReference type="EMBL" id="JANBOI010002714">
    <property type="protein sequence ID" value="KAJ1720208.1"/>
    <property type="molecule type" value="Genomic_DNA"/>
</dbReference>
<organism evidence="2 3">
    <name type="scientific">Coemansia biformis</name>
    <dbReference type="NCBI Taxonomy" id="1286918"/>
    <lineage>
        <taxon>Eukaryota</taxon>
        <taxon>Fungi</taxon>
        <taxon>Fungi incertae sedis</taxon>
        <taxon>Zoopagomycota</taxon>
        <taxon>Kickxellomycotina</taxon>
        <taxon>Kickxellomycetes</taxon>
        <taxon>Kickxellales</taxon>
        <taxon>Kickxellaceae</taxon>
        <taxon>Coemansia</taxon>
    </lineage>
</organism>
<dbReference type="OrthoDB" id="5586226at2759"/>